<evidence type="ECO:0000256" key="1">
    <source>
        <dbReference type="SAM" id="MobiDB-lite"/>
    </source>
</evidence>
<feature type="chain" id="PRO_5032295414" description="C-type lysozyme inhibitor domain-containing protein" evidence="2">
    <location>
        <begin position="20"/>
        <end position="160"/>
    </location>
</feature>
<dbReference type="EMBL" id="CP064654">
    <property type="protein sequence ID" value="QPC99184.1"/>
    <property type="molecule type" value="Genomic_DNA"/>
</dbReference>
<evidence type="ECO:0000313" key="4">
    <source>
        <dbReference type="Proteomes" id="UP000594459"/>
    </source>
</evidence>
<dbReference type="KEGG" id="qso:IRL76_00945"/>
<dbReference type="RefSeq" id="WP_200982319.1">
    <property type="nucleotide sequence ID" value="NZ_CP064654.1"/>
</dbReference>
<evidence type="ECO:0000313" key="3">
    <source>
        <dbReference type="EMBL" id="QPC99184.1"/>
    </source>
</evidence>
<keyword evidence="2" id="KW-0732">Signal</keyword>
<feature type="region of interest" description="Disordered" evidence="1">
    <location>
        <begin position="25"/>
        <end position="64"/>
    </location>
</feature>
<dbReference type="AlphaFoldDB" id="A0A7S8IUM5"/>
<evidence type="ECO:0000256" key="2">
    <source>
        <dbReference type="SAM" id="SignalP"/>
    </source>
</evidence>
<gene>
    <name evidence="3" type="ORF">IRL76_00945</name>
</gene>
<feature type="compositionally biased region" description="Low complexity" evidence="1">
    <location>
        <begin position="35"/>
        <end position="59"/>
    </location>
</feature>
<sequence>MNHAALLSPLLPALFLAMAACSPGPDASGADEPVGAAGSGEAKASAQTSPTSSPTPVTAEEIPSTFLGVWDHDKPSCDVPSDMRLEIAPKSIRFYESRGEVTRIEVDSADSIVVSLAMEGEGEKWQMARKLDLSDDGNTLTESSVDEDRIDPIKLMRCDN</sequence>
<feature type="signal peptide" evidence="2">
    <location>
        <begin position="1"/>
        <end position="19"/>
    </location>
</feature>
<accession>A0A7S8IUM5</accession>
<protein>
    <recommendedName>
        <fullName evidence="5">C-type lysozyme inhibitor domain-containing protein</fullName>
    </recommendedName>
</protein>
<proteinExistence type="predicted"/>
<reference evidence="3 4" key="1">
    <citation type="submission" date="2020-11" db="EMBL/GenBank/DDBJ databases">
        <title>The genome sequence of Erythrobacter sp. 6D36.</title>
        <authorList>
            <person name="Liu Y."/>
        </authorList>
    </citation>
    <scope>NUCLEOTIDE SEQUENCE [LARGE SCALE GENOMIC DNA]</scope>
    <source>
        <strain evidence="3 4">6D36</strain>
    </source>
</reference>
<name>A0A7S8IUM5_9SPHN</name>
<keyword evidence="4" id="KW-1185">Reference proteome</keyword>
<dbReference type="Proteomes" id="UP000594459">
    <property type="component" value="Chromosome"/>
</dbReference>
<organism evidence="3 4">
    <name type="scientific">Qipengyuania soli</name>
    <dbReference type="NCBI Taxonomy" id="2782568"/>
    <lineage>
        <taxon>Bacteria</taxon>
        <taxon>Pseudomonadati</taxon>
        <taxon>Pseudomonadota</taxon>
        <taxon>Alphaproteobacteria</taxon>
        <taxon>Sphingomonadales</taxon>
        <taxon>Erythrobacteraceae</taxon>
        <taxon>Qipengyuania</taxon>
    </lineage>
</organism>
<evidence type="ECO:0008006" key="5">
    <source>
        <dbReference type="Google" id="ProtNLM"/>
    </source>
</evidence>